<dbReference type="InterPro" id="IPR029617">
    <property type="entry name" value="Snt2"/>
</dbReference>
<evidence type="ECO:0000313" key="8">
    <source>
        <dbReference type="EMBL" id="KAG0148592.1"/>
    </source>
</evidence>
<dbReference type="Proteomes" id="UP000886653">
    <property type="component" value="Unassembled WGS sequence"/>
</dbReference>
<dbReference type="Pfam" id="PF00628">
    <property type="entry name" value="PHD"/>
    <property type="match status" value="1"/>
</dbReference>
<keyword evidence="3" id="KW-0862">Zinc</keyword>
<dbReference type="GO" id="GO:0008270">
    <property type="term" value="F:zinc ion binding"/>
    <property type="evidence" value="ECO:0007669"/>
    <property type="project" value="UniProtKB-KW"/>
</dbReference>
<dbReference type="PROSITE" id="PS01359">
    <property type="entry name" value="ZF_PHD_1"/>
    <property type="match status" value="1"/>
</dbReference>
<sequence>DHVYLSAPWNASDGAPWLIGRIMEFIREPMQSAPKRRKSSLKLPNIIQVKIAHYHRQRDLMSRHIFDCRLLEASMTYDIFSINRLRGKCRVEYKPPGEDVDPLKNAPDCFYFHQVYGRYTHRHYDVISTENVKNAPPEVVQYLRSHYSYVFAEAGMGPELGDERRGCVTCQKWTTGADSVTCALCSRAYHFTCLNPPLTRKPERGYTWACAPCSKQRQDKIEDSLCKGLDAPLSGSGSGRTLRDKGKKKESQYTCSVRRHMRPSSRLTGLYVSFAKQHQ</sequence>
<reference evidence="8" key="1">
    <citation type="submission" date="2013-11" db="EMBL/GenBank/DDBJ databases">
        <title>Genome sequence of the fusiform rust pathogen reveals effectors for host alternation and coevolution with pine.</title>
        <authorList>
            <consortium name="DOE Joint Genome Institute"/>
            <person name="Smith K."/>
            <person name="Pendleton A."/>
            <person name="Kubisiak T."/>
            <person name="Anderson C."/>
            <person name="Salamov A."/>
            <person name="Aerts A."/>
            <person name="Riley R."/>
            <person name="Clum A."/>
            <person name="Lindquist E."/>
            <person name="Ence D."/>
            <person name="Campbell M."/>
            <person name="Kronenberg Z."/>
            <person name="Feau N."/>
            <person name="Dhillon B."/>
            <person name="Hamelin R."/>
            <person name="Burleigh J."/>
            <person name="Smith J."/>
            <person name="Yandell M."/>
            <person name="Nelson C."/>
            <person name="Grigoriev I."/>
            <person name="Davis J."/>
        </authorList>
    </citation>
    <scope>NUCLEOTIDE SEQUENCE</scope>
    <source>
        <strain evidence="8">G11</strain>
    </source>
</reference>
<keyword evidence="9" id="KW-1185">Reference proteome</keyword>
<evidence type="ECO:0000256" key="3">
    <source>
        <dbReference type="ARBA" id="ARBA00022833"/>
    </source>
</evidence>
<organism evidence="8 9">
    <name type="scientific">Cronartium quercuum f. sp. fusiforme G11</name>
    <dbReference type="NCBI Taxonomy" id="708437"/>
    <lineage>
        <taxon>Eukaryota</taxon>
        <taxon>Fungi</taxon>
        <taxon>Dikarya</taxon>
        <taxon>Basidiomycota</taxon>
        <taxon>Pucciniomycotina</taxon>
        <taxon>Pucciniomycetes</taxon>
        <taxon>Pucciniales</taxon>
        <taxon>Coleosporiaceae</taxon>
        <taxon>Cronartium</taxon>
    </lineage>
</organism>
<feature type="region of interest" description="Disordered" evidence="5">
    <location>
        <begin position="234"/>
        <end position="257"/>
    </location>
</feature>
<dbReference type="SMART" id="SM00249">
    <property type="entry name" value="PHD"/>
    <property type="match status" value="1"/>
</dbReference>
<protein>
    <recommendedName>
        <fullName evidence="10">PHD-type domain-containing protein</fullName>
    </recommendedName>
</protein>
<evidence type="ECO:0000259" key="6">
    <source>
        <dbReference type="PROSITE" id="PS50016"/>
    </source>
</evidence>
<keyword evidence="1" id="KW-0479">Metal-binding</keyword>
<feature type="non-terminal residue" evidence="8">
    <location>
        <position position="1"/>
    </location>
</feature>
<dbReference type="InterPro" id="IPR001965">
    <property type="entry name" value="Znf_PHD"/>
</dbReference>
<evidence type="ECO:0000259" key="7">
    <source>
        <dbReference type="PROSITE" id="PS51038"/>
    </source>
</evidence>
<dbReference type="InterPro" id="IPR043151">
    <property type="entry name" value="BAH_sf"/>
</dbReference>
<dbReference type="InterPro" id="IPR001025">
    <property type="entry name" value="BAH_dom"/>
</dbReference>
<gene>
    <name evidence="8" type="ORF">CROQUDRAFT_41084</name>
</gene>
<evidence type="ECO:0000256" key="1">
    <source>
        <dbReference type="ARBA" id="ARBA00022723"/>
    </source>
</evidence>
<keyword evidence="2 4" id="KW-0863">Zinc-finger</keyword>
<dbReference type="OrthoDB" id="336088at2759"/>
<dbReference type="GO" id="GO:0048189">
    <property type="term" value="C:Lid2 complex"/>
    <property type="evidence" value="ECO:0007669"/>
    <property type="project" value="TreeGrafter"/>
</dbReference>
<dbReference type="EMBL" id="MU167235">
    <property type="protein sequence ID" value="KAG0148592.1"/>
    <property type="molecule type" value="Genomic_DNA"/>
</dbReference>
<dbReference type="Gene3D" id="2.30.30.490">
    <property type="match status" value="1"/>
</dbReference>
<evidence type="ECO:0000313" key="9">
    <source>
        <dbReference type="Proteomes" id="UP000886653"/>
    </source>
</evidence>
<evidence type="ECO:0000256" key="4">
    <source>
        <dbReference type="PROSITE-ProRule" id="PRU00146"/>
    </source>
</evidence>
<dbReference type="InterPro" id="IPR019787">
    <property type="entry name" value="Znf_PHD-finger"/>
</dbReference>
<dbReference type="PANTHER" id="PTHR47672">
    <property type="entry name" value="E3 UBIQUITIN-PROTEIN LIGASE SNT2"/>
    <property type="match status" value="1"/>
</dbReference>
<accession>A0A9P6NQR3</accession>
<dbReference type="InterPro" id="IPR019786">
    <property type="entry name" value="Zinc_finger_PHD-type_CS"/>
</dbReference>
<dbReference type="PROSITE" id="PS51038">
    <property type="entry name" value="BAH"/>
    <property type="match status" value="1"/>
</dbReference>
<comment type="caution">
    <text evidence="8">The sequence shown here is derived from an EMBL/GenBank/DDBJ whole genome shotgun (WGS) entry which is preliminary data.</text>
</comment>
<feature type="compositionally biased region" description="Basic and acidic residues" evidence="5">
    <location>
        <begin position="241"/>
        <end position="251"/>
    </location>
</feature>
<dbReference type="PANTHER" id="PTHR47672:SF1">
    <property type="entry name" value="E3 UBIQUITIN-PROTEIN LIGASE SNT2"/>
    <property type="match status" value="1"/>
</dbReference>
<dbReference type="Gene3D" id="3.30.40.10">
    <property type="entry name" value="Zinc/RING finger domain, C3HC4 (zinc finger)"/>
    <property type="match status" value="1"/>
</dbReference>
<dbReference type="GO" id="GO:0004842">
    <property type="term" value="F:ubiquitin-protein transferase activity"/>
    <property type="evidence" value="ECO:0007669"/>
    <property type="project" value="TreeGrafter"/>
</dbReference>
<feature type="domain" description="PHD-type" evidence="6">
    <location>
        <begin position="164"/>
        <end position="216"/>
    </location>
</feature>
<dbReference type="AlphaFoldDB" id="A0A9P6NQR3"/>
<evidence type="ECO:0000256" key="5">
    <source>
        <dbReference type="SAM" id="MobiDB-lite"/>
    </source>
</evidence>
<dbReference type="GO" id="GO:0036205">
    <property type="term" value="P:histone catabolic process"/>
    <property type="evidence" value="ECO:0007669"/>
    <property type="project" value="TreeGrafter"/>
</dbReference>
<dbReference type="GO" id="GO:0003682">
    <property type="term" value="F:chromatin binding"/>
    <property type="evidence" value="ECO:0007669"/>
    <property type="project" value="InterPro"/>
</dbReference>
<evidence type="ECO:0008006" key="10">
    <source>
        <dbReference type="Google" id="ProtNLM"/>
    </source>
</evidence>
<name>A0A9P6NQR3_9BASI</name>
<dbReference type="InterPro" id="IPR011011">
    <property type="entry name" value="Znf_FYVE_PHD"/>
</dbReference>
<proteinExistence type="predicted"/>
<evidence type="ECO:0000256" key="2">
    <source>
        <dbReference type="ARBA" id="ARBA00022771"/>
    </source>
</evidence>
<feature type="domain" description="BAH" evidence="7">
    <location>
        <begin position="1"/>
        <end position="127"/>
    </location>
</feature>
<dbReference type="SUPFAM" id="SSF57903">
    <property type="entry name" value="FYVE/PHD zinc finger"/>
    <property type="match status" value="1"/>
</dbReference>
<dbReference type="InterPro" id="IPR013083">
    <property type="entry name" value="Znf_RING/FYVE/PHD"/>
</dbReference>
<dbReference type="PROSITE" id="PS50016">
    <property type="entry name" value="ZF_PHD_2"/>
    <property type="match status" value="1"/>
</dbReference>